<reference evidence="1" key="1">
    <citation type="submission" date="2020-12" db="EMBL/GenBank/DDBJ databases">
        <title>Metabolic potential, ecology and presence of endohyphal bacteria is reflected in genomic diversity of Mucoromycotina.</title>
        <authorList>
            <person name="Muszewska A."/>
            <person name="Okrasinska A."/>
            <person name="Steczkiewicz K."/>
            <person name="Drgas O."/>
            <person name="Orlowska M."/>
            <person name="Perlinska-Lenart U."/>
            <person name="Aleksandrzak-Piekarczyk T."/>
            <person name="Szatraj K."/>
            <person name="Zielenkiewicz U."/>
            <person name="Pilsyk S."/>
            <person name="Malc E."/>
            <person name="Mieczkowski P."/>
            <person name="Kruszewska J.S."/>
            <person name="Biernat P."/>
            <person name="Pawlowska J."/>
        </authorList>
    </citation>
    <scope>NUCLEOTIDE SEQUENCE</scope>
    <source>
        <strain evidence="1">WA0000017839</strain>
    </source>
</reference>
<dbReference type="CDD" id="cd13732">
    <property type="entry name" value="HFD_CENP-W"/>
    <property type="match status" value="1"/>
</dbReference>
<sequence>MLNVSRLEKGLKEALDIDFVEGDVELLVLLDFVIFMERLAEEAEKEMVKSNRRKTFSQRPRQETTDSVVVRKIHVDNCVERVLREFRG</sequence>
<dbReference type="Proteomes" id="UP000603453">
    <property type="component" value="Unassembled WGS sequence"/>
</dbReference>
<name>A0A8H7RLH8_9FUNG</name>
<accession>A0A8H7RLH8</accession>
<evidence type="ECO:0000313" key="1">
    <source>
        <dbReference type="EMBL" id="KAG2213154.1"/>
    </source>
</evidence>
<dbReference type="AlphaFoldDB" id="A0A8H7RLH8"/>
<protein>
    <submittedName>
        <fullName evidence="1">Uncharacterized protein</fullName>
    </submittedName>
</protein>
<evidence type="ECO:0000313" key="2">
    <source>
        <dbReference type="Proteomes" id="UP000603453"/>
    </source>
</evidence>
<comment type="caution">
    <text evidence="1">The sequence shown here is derived from an EMBL/GenBank/DDBJ whole genome shotgun (WGS) entry which is preliminary data.</text>
</comment>
<dbReference type="EMBL" id="JAEPRD010000004">
    <property type="protein sequence ID" value="KAG2213154.1"/>
    <property type="molecule type" value="Genomic_DNA"/>
</dbReference>
<dbReference type="InterPro" id="IPR009072">
    <property type="entry name" value="Histone-fold"/>
</dbReference>
<organism evidence="1 2">
    <name type="scientific">Mucor saturninus</name>
    <dbReference type="NCBI Taxonomy" id="64648"/>
    <lineage>
        <taxon>Eukaryota</taxon>
        <taxon>Fungi</taxon>
        <taxon>Fungi incertae sedis</taxon>
        <taxon>Mucoromycota</taxon>
        <taxon>Mucoromycotina</taxon>
        <taxon>Mucoromycetes</taxon>
        <taxon>Mucorales</taxon>
        <taxon>Mucorineae</taxon>
        <taxon>Mucoraceae</taxon>
        <taxon>Mucor</taxon>
    </lineage>
</organism>
<gene>
    <name evidence="1" type="ORF">INT47_011303</name>
</gene>
<dbReference type="GO" id="GO:0046982">
    <property type="term" value="F:protein heterodimerization activity"/>
    <property type="evidence" value="ECO:0007669"/>
    <property type="project" value="InterPro"/>
</dbReference>
<keyword evidence="2" id="KW-1185">Reference proteome</keyword>
<dbReference type="Gene3D" id="1.10.20.10">
    <property type="entry name" value="Histone, subunit A"/>
    <property type="match status" value="1"/>
</dbReference>
<proteinExistence type="predicted"/>